<comment type="caution">
    <text evidence="2">The sequence shown here is derived from an EMBL/GenBank/DDBJ whole genome shotgun (WGS) entry which is preliminary data.</text>
</comment>
<dbReference type="EMBL" id="NEVH01018385">
    <property type="protein sequence ID" value="PNF23437.1"/>
    <property type="molecule type" value="Genomic_DNA"/>
</dbReference>
<keyword evidence="3" id="KW-1185">Reference proteome</keyword>
<dbReference type="GO" id="GO:0003676">
    <property type="term" value="F:nucleic acid binding"/>
    <property type="evidence" value="ECO:0007669"/>
    <property type="project" value="InterPro"/>
</dbReference>
<dbReference type="PANTHER" id="PTHR47326:SF1">
    <property type="entry name" value="HTH PSQ-TYPE DOMAIN-CONTAINING PROTEIN"/>
    <property type="match status" value="1"/>
</dbReference>
<dbReference type="OrthoDB" id="8187225at2759"/>
<evidence type="ECO:0000313" key="3">
    <source>
        <dbReference type="Proteomes" id="UP000235965"/>
    </source>
</evidence>
<evidence type="ECO:0000259" key="1">
    <source>
        <dbReference type="Pfam" id="PF16087"/>
    </source>
</evidence>
<protein>
    <recommendedName>
        <fullName evidence="1">DUF4817 domain-containing protein</fullName>
    </recommendedName>
</protein>
<dbReference type="Proteomes" id="UP000235965">
    <property type="component" value="Unassembled WGS sequence"/>
</dbReference>
<name>A0A2J7Q4C4_9NEOP</name>
<sequence length="348" mass="39934">MELWTAQGAFAVKAFYKNGDSFVIAQREFRRVWYSSQSCCSICSCIKTWVQNFEATGSTLKNKDGSIRTARTPKNVAAVREDIERSPRRSALRHATSVGLSEASVRRILHKDLHFYPYKIQITHALQEHGYENKDDFCQTFLQLINQNQDIVNNLLMSDEAHFHLSGFVNKQNFHYWSATNPKEIYERPLHSSEVTVRCAIGKAVTVTGPRYVHVLESFLAPALARLPVKEEKFFQQDGATCHTARISMAAVNNLFPNHVISRYGNTIWPARSADFSTCDFFLWGYLKSQDFKAPAPHTVQELKHRIQEEVERIAVEMLQRVMSDFRKRLTECLQRKGGHLSDVIFGK</sequence>
<dbReference type="InParanoid" id="A0A2J7Q4C4"/>
<feature type="domain" description="DUF4817" evidence="1">
    <location>
        <begin position="6"/>
        <end position="59"/>
    </location>
</feature>
<dbReference type="InterPro" id="IPR032135">
    <property type="entry name" value="DUF4817"/>
</dbReference>
<accession>A0A2J7Q4C4</accession>
<gene>
    <name evidence="2" type="ORF">B7P43_G10587</name>
</gene>
<dbReference type="Pfam" id="PF16087">
    <property type="entry name" value="DUF4817"/>
    <property type="match status" value="1"/>
</dbReference>
<evidence type="ECO:0000313" key="2">
    <source>
        <dbReference type="EMBL" id="PNF23437.1"/>
    </source>
</evidence>
<dbReference type="InterPro" id="IPR036397">
    <property type="entry name" value="RNaseH_sf"/>
</dbReference>
<dbReference type="AlphaFoldDB" id="A0A2J7Q4C4"/>
<reference evidence="2 3" key="1">
    <citation type="submission" date="2017-12" db="EMBL/GenBank/DDBJ databases">
        <title>Hemimetabolous genomes reveal molecular basis of termite eusociality.</title>
        <authorList>
            <person name="Harrison M.C."/>
            <person name="Jongepier E."/>
            <person name="Robertson H.M."/>
            <person name="Arning N."/>
            <person name="Bitard-Feildel T."/>
            <person name="Chao H."/>
            <person name="Childers C.P."/>
            <person name="Dinh H."/>
            <person name="Doddapaneni H."/>
            <person name="Dugan S."/>
            <person name="Gowin J."/>
            <person name="Greiner C."/>
            <person name="Han Y."/>
            <person name="Hu H."/>
            <person name="Hughes D.S.T."/>
            <person name="Huylmans A.-K."/>
            <person name="Kemena C."/>
            <person name="Kremer L.P.M."/>
            <person name="Lee S.L."/>
            <person name="Lopez-Ezquerra A."/>
            <person name="Mallet L."/>
            <person name="Monroy-Kuhn J.M."/>
            <person name="Moser A."/>
            <person name="Murali S.C."/>
            <person name="Muzny D.M."/>
            <person name="Otani S."/>
            <person name="Piulachs M.-D."/>
            <person name="Poelchau M."/>
            <person name="Qu J."/>
            <person name="Schaub F."/>
            <person name="Wada-Katsumata A."/>
            <person name="Worley K.C."/>
            <person name="Xie Q."/>
            <person name="Ylla G."/>
            <person name="Poulsen M."/>
            <person name="Gibbs R.A."/>
            <person name="Schal C."/>
            <person name="Richards S."/>
            <person name="Belles X."/>
            <person name="Korb J."/>
            <person name="Bornberg-Bauer E."/>
        </authorList>
    </citation>
    <scope>NUCLEOTIDE SEQUENCE [LARGE SCALE GENOMIC DNA]</scope>
    <source>
        <tissue evidence="2">Whole body</tissue>
    </source>
</reference>
<dbReference type="Gene3D" id="3.30.420.10">
    <property type="entry name" value="Ribonuclease H-like superfamily/Ribonuclease H"/>
    <property type="match status" value="1"/>
</dbReference>
<proteinExistence type="predicted"/>
<dbReference type="PANTHER" id="PTHR47326">
    <property type="entry name" value="TRANSPOSABLE ELEMENT TC3 TRANSPOSASE-LIKE PROTEIN"/>
    <property type="match status" value="1"/>
</dbReference>
<organism evidence="2 3">
    <name type="scientific">Cryptotermes secundus</name>
    <dbReference type="NCBI Taxonomy" id="105785"/>
    <lineage>
        <taxon>Eukaryota</taxon>
        <taxon>Metazoa</taxon>
        <taxon>Ecdysozoa</taxon>
        <taxon>Arthropoda</taxon>
        <taxon>Hexapoda</taxon>
        <taxon>Insecta</taxon>
        <taxon>Pterygota</taxon>
        <taxon>Neoptera</taxon>
        <taxon>Polyneoptera</taxon>
        <taxon>Dictyoptera</taxon>
        <taxon>Blattodea</taxon>
        <taxon>Blattoidea</taxon>
        <taxon>Termitoidae</taxon>
        <taxon>Kalotermitidae</taxon>
        <taxon>Cryptotermitinae</taxon>
        <taxon>Cryptotermes</taxon>
    </lineage>
</organism>